<accession>A0A4U1JKW3</accession>
<organism evidence="1 2">
    <name type="scientific">Polyangium fumosum</name>
    <dbReference type="NCBI Taxonomy" id="889272"/>
    <lineage>
        <taxon>Bacteria</taxon>
        <taxon>Pseudomonadati</taxon>
        <taxon>Myxococcota</taxon>
        <taxon>Polyangia</taxon>
        <taxon>Polyangiales</taxon>
        <taxon>Polyangiaceae</taxon>
        <taxon>Polyangium</taxon>
    </lineage>
</organism>
<sequence>MTCGGTGQIQPFLACFEPGASGCPSKEDAAGPIAVAYDFGCTCQLTDMCFCLGSVNDGPKPDPSGNGLCCYDTMIKLTCVV</sequence>
<name>A0A4U1JKW3_9BACT</name>
<comment type="caution">
    <text evidence="1">The sequence shown here is derived from an EMBL/GenBank/DDBJ whole genome shotgun (WGS) entry which is preliminary data.</text>
</comment>
<gene>
    <name evidence="1" type="ORF">E8A74_02735</name>
</gene>
<dbReference type="RefSeq" id="WP_136927322.1">
    <property type="nucleotide sequence ID" value="NZ_SSMQ01000002.1"/>
</dbReference>
<dbReference type="AlphaFoldDB" id="A0A4U1JKW3"/>
<dbReference type="EMBL" id="SSMQ01000002">
    <property type="protein sequence ID" value="TKD12685.1"/>
    <property type="molecule type" value="Genomic_DNA"/>
</dbReference>
<reference evidence="1 2" key="1">
    <citation type="submission" date="2019-04" db="EMBL/GenBank/DDBJ databases">
        <authorList>
            <person name="Li Y."/>
            <person name="Wang J."/>
        </authorList>
    </citation>
    <scope>NUCLEOTIDE SEQUENCE [LARGE SCALE GENOMIC DNA]</scope>
    <source>
        <strain evidence="1 2">DSM 14668</strain>
    </source>
</reference>
<protein>
    <submittedName>
        <fullName evidence="1">Uncharacterized protein</fullName>
    </submittedName>
</protein>
<dbReference type="OrthoDB" id="9968765at2"/>
<evidence type="ECO:0000313" key="2">
    <source>
        <dbReference type="Proteomes" id="UP000309215"/>
    </source>
</evidence>
<evidence type="ECO:0000313" key="1">
    <source>
        <dbReference type="EMBL" id="TKD12685.1"/>
    </source>
</evidence>
<dbReference type="Proteomes" id="UP000309215">
    <property type="component" value="Unassembled WGS sequence"/>
</dbReference>
<keyword evidence="2" id="KW-1185">Reference proteome</keyword>
<proteinExistence type="predicted"/>